<gene>
    <name evidence="1" type="ORF">V6N11_084242</name>
</gene>
<protein>
    <recommendedName>
        <fullName evidence="3">DUF4219 domain-containing protein</fullName>
    </recommendedName>
</protein>
<name>A0ABR2QSH1_9ROSI</name>
<evidence type="ECO:0000313" key="2">
    <source>
        <dbReference type="Proteomes" id="UP001396334"/>
    </source>
</evidence>
<accession>A0ABR2QSH1</accession>
<evidence type="ECO:0008006" key="3">
    <source>
        <dbReference type="Google" id="ProtNLM"/>
    </source>
</evidence>
<reference evidence="1 2" key="1">
    <citation type="journal article" date="2024" name="G3 (Bethesda)">
        <title>Genome assembly of Hibiscus sabdariffa L. provides insights into metabolisms of medicinal natural products.</title>
        <authorList>
            <person name="Kim T."/>
        </authorList>
    </citation>
    <scope>NUCLEOTIDE SEQUENCE [LARGE SCALE GENOMIC DNA]</scope>
    <source>
        <strain evidence="1">TK-2024</strain>
        <tissue evidence="1">Old leaves</tissue>
    </source>
</reference>
<evidence type="ECO:0000313" key="1">
    <source>
        <dbReference type="EMBL" id="KAK9003602.1"/>
    </source>
</evidence>
<sequence>MARFEEGRSISCPLLFEGEAYFQWSNVMKYVILAQCFEVWEIIEEGYLEAPKKKKKIMSENDTKTKLNARAMHILLCGLSEDVSKKVSTCK</sequence>
<keyword evidence="2" id="KW-1185">Reference proteome</keyword>
<organism evidence="1 2">
    <name type="scientific">Hibiscus sabdariffa</name>
    <name type="common">roselle</name>
    <dbReference type="NCBI Taxonomy" id="183260"/>
    <lineage>
        <taxon>Eukaryota</taxon>
        <taxon>Viridiplantae</taxon>
        <taxon>Streptophyta</taxon>
        <taxon>Embryophyta</taxon>
        <taxon>Tracheophyta</taxon>
        <taxon>Spermatophyta</taxon>
        <taxon>Magnoliopsida</taxon>
        <taxon>eudicotyledons</taxon>
        <taxon>Gunneridae</taxon>
        <taxon>Pentapetalae</taxon>
        <taxon>rosids</taxon>
        <taxon>malvids</taxon>
        <taxon>Malvales</taxon>
        <taxon>Malvaceae</taxon>
        <taxon>Malvoideae</taxon>
        <taxon>Hibiscus</taxon>
    </lineage>
</organism>
<proteinExistence type="predicted"/>
<dbReference type="EMBL" id="JBBPBN010000033">
    <property type="protein sequence ID" value="KAK9003602.1"/>
    <property type="molecule type" value="Genomic_DNA"/>
</dbReference>
<dbReference type="Proteomes" id="UP001396334">
    <property type="component" value="Unassembled WGS sequence"/>
</dbReference>
<comment type="caution">
    <text evidence="1">The sequence shown here is derived from an EMBL/GenBank/DDBJ whole genome shotgun (WGS) entry which is preliminary data.</text>
</comment>